<reference evidence="4" key="1">
    <citation type="journal article" date="2019" name="Int. J. Syst. Evol. Microbiol.">
        <title>The Global Catalogue of Microorganisms (GCM) 10K type strain sequencing project: providing services to taxonomists for standard genome sequencing and annotation.</title>
        <authorList>
            <consortium name="The Broad Institute Genomics Platform"/>
            <consortium name="The Broad Institute Genome Sequencing Center for Infectious Disease"/>
            <person name="Wu L."/>
            <person name="Ma J."/>
        </authorList>
    </citation>
    <scope>NUCLEOTIDE SEQUENCE [LARGE SCALE GENOMIC DNA]</scope>
    <source>
        <strain evidence="4">2902at01</strain>
    </source>
</reference>
<feature type="compositionally biased region" description="Low complexity" evidence="1">
    <location>
        <begin position="13"/>
        <end position="29"/>
    </location>
</feature>
<feature type="transmembrane region" description="Helical" evidence="2">
    <location>
        <begin position="105"/>
        <end position="122"/>
    </location>
</feature>
<accession>A0ABV8KJ08</accession>
<dbReference type="RefSeq" id="WP_377542622.1">
    <property type="nucleotide sequence ID" value="NZ_JBHSBN010000003.1"/>
</dbReference>
<comment type="caution">
    <text evidence="3">The sequence shown here is derived from an EMBL/GenBank/DDBJ whole genome shotgun (WGS) entry which is preliminary data.</text>
</comment>
<dbReference type="Pfam" id="PF11241">
    <property type="entry name" value="DUF3043"/>
    <property type="match status" value="1"/>
</dbReference>
<sequence>MPSLFRRKSSNLAEEAVTEVTPAEESAATRARGYTPAKGRETPKRPSVGRRPAGATKPLTKEEARAQRQAARREAAAEFRREGGPRDRGPERALARDVVDSRRTIGTWFFGGALIVLLGSSPSMPPLVQLGSNLLWALLALGLVVDSVLISRRIGKLVRQRFPKTDQRMGSLYLYAIMRSITFRRMRAPAPRVKVGDKI</sequence>
<keyword evidence="2" id="KW-1133">Transmembrane helix</keyword>
<keyword evidence="2" id="KW-0472">Membrane</keyword>
<gene>
    <name evidence="3" type="ORF">ACFOX0_06165</name>
</gene>
<feature type="transmembrane region" description="Helical" evidence="2">
    <location>
        <begin position="134"/>
        <end position="151"/>
    </location>
</feature>
<keyword evidence="2" id="KW-0812">Transmembrane</keyword>
<organism evidence="3 4">
    <name type="scientific">Micromonospora zhanjiangensis</name>
    <dbReference type="NCBI Taxonomy" id="1522057"/>
    <lineage>
        <taxon>Bacteria</taxon>
        <taxon>Bacillati</taxon>
        <taxon>Actinomycetota</taxon>
        <taxon>Actinomycetes</taxon>
        <taxon>Micromonosporales</taxon>
        <taxon>Micromonosporaceae</taxon>
        <taxon>Micromonospora</taxon>
    </lineage>
</organism>
<evidence type="ECO:0000256" key="2">
    <source>
        <dbReference type="SAM" id="Phobius"/>
    </source>
</evidence>
<protein>
    <submittedName>
        <fullName evidence="3">DUF3043 domain-containing protein</fullName>
    </submittedName>
</protein>
<keyword evidence="4" id="KW-1185">Reference proteome</keyword>
<evidence type="ECO:0000313" key="3">
    <source>
        <dbReference type="EMBL" id="MFC4105521.1"/>
    </source>
</evidence>
<feature type="compositionally biased region" description="Basic and acidic residues" evidence="1">
    <location>
        <begin position="59"/>
        <end position="94"/>
    </location>
</feature>
<name>A0ABV8KJ08_9ACTN</name>
<evidence type="ECO:0000256" key="1">
    <source>
        <dbReference type="SAM" id="MobiDB-lite"/>
    </source>
</evidence>
<proteinExistence type="predicted"/>
<dbReference type="Proteomes" id="UP001595868">
    <property type="component" value="Unassembled WGS sequence"/>
</dbReference>
<feature type="region of interest" description="Disordered" evidence="1">
    <location>
        <begin position="1"/>
        <end position="94"/>
    </location>
</feature>
<dbReference type="EMBL" id="JBHSBN010000003">
    <property type="protein sequence ID" value="MFC4105521.1"/>
    <property type="molecule type" value="Genomic_DNA"/>
</dbReference>
<dbReference type="InterPro" id="IPR021403">
    <property type="entry name" value="DUF3043"/>
</dbReference>
<evidence type="ECO:0000313" key="4">
    <source>
        <dbReference type="Proteomes" id="UP001595868"/>
    </source>
</evidence>